<feature type="binding site" evidence="5">
    <location>
        <position position="5"/>
    </location>
    <ligand>
        <name>Zn(2+)</name>
        <dbReference type="ChEBI" id="CHEBI:29105"/>
        <label>1</label>
    </ligand>
</feature>
<keyword evidence="2 6" id="KW-0863">Zinc-finger</keyword>
<evidence type="ECO:0000256" key="4">
    <source>
        <dbReference type="PIRNR" id="PIRNR005586"/>
    </source>
</evidence>
<dbReference type="Gene3D" id="2.20.25.10">
    <property type="match status" value="1"/>
</dbReference>
<keyword evidence="10" id="KW-1185">Reference proteome</keyword>
<sequence>MLLFCPECSNLLTIGKFPDDDLDSARQGKSRFECRTCSYEVPIEYHWYERRTMKKKEIEDIMGGAKAWDNVDKTAIQCPHEACDGTEAYFMTIQIRSADEPSTIFYKVFDSILG</sequence>
<feature type="domain" description="TFIIS-type" evidence="8">
    <location>
        <begin position="74"/>
        <end position="114"/>
    </location>
</feature>
<dbReference type="InterPro" id="IPR001222">
    <property type="entry name" value="Znf_TFIIS"/>
</dbReference>
<dbReference type="AlphaFoldDB" id="A0A6A6GVI4"/>
<reference evidence="9" key="1">
    <citation type="journal article" date="2020" name="Stud. Mycol.">
        <title>101 Dothideomycetes genomes: a test case for predicting lifestyles and emergence of pathogens.</title>
        <authorList>
            <person name="Haridas S."/>
            <person name="Albert R."/>
            <person name="Binder M."/>
            <person name="Bloem J."/>
            <person name="Labutti K."/>
            <person name="Salamov A."/>
            <person name="Andreopoulos B."/>
            <person name="Baker S."/>
            <person name="Barry K."/>
            <person name="Bills G."/>
            <person name="Bluhm B."/>
            <person name="Cannon C."/>
            <person name="Castanera R."/>
            <person name="Culley D."/>
            <person name="Daum C."/>
            <person name="Ezra D."/>
            <person name="Gonzalez J."/>
            <person name="Henrissat B."/>
            <person name="Kuo A."/>
            <person name="Liang C."/>
            <person name="Lipzen A."/>
            <person name="Lutzoni F."/>
            <person name="Magnuson J."/>
            <person name="Mondo S."/>
            <person name="Nolan M."/>
            <person name="Ohm R."/>
            <person name="Pangilinan J."/>
            <person name="Park H.-J."/>
            <person name="Ramirez L."/>
            <person name="Alfaro M."/>
            <person name="Sun H."/>
            <person name="Tritt A."/>
            <person name="Yoshinaga Y."/>
            <person name="Zwiers L.-H."/>
            <person name="Turgeon B."/>
            <person name="Goodwin S."/>
            <person name="Spatafora J."/>
            <person name="Crous P."/>
            <person name="Grigoriev I."/>
        </authorList>
    </citation>
    <scope>NUCLEOTIDE SEQUENCE</scope>
    <source>
        <strain evidence="9">Tuck. ex Michener</strain>
    </source>
</reference>
<evidence type="ECO:0000256" key="1">
    <source>
        <dbReference type="ARBA" id="ARBA00022723"/>
    </source>
</evidence>
<feature type="binding site" evidence="5">
    <location>
        <position position="78"/>
    </location>
    <ligand>
        <name>Zn(2+)</name>
        <dbReference type="ChEBI" id="CHEBI:29105"/>
        <label>2</label>
    </ligand>
</feature>
<evidence type="ECO:0000256" key="6">
    <source>
        <dbReference type="PIRSR" id="PIRSR005586-2"/>
    </source>
</evidence>
<evidence type="ECO:0000256" key="7">
    <source>
        <dbReference type="RuleBase" id="RU003474"/>
    </source>
</evidence>
<keyword evidence="3 5" id="KW-0862">Zinc</keyword>
<dbReference type="SMART" id="SM00440">
    <property type="entry name" value="ZnF_C2C2"/>
    <property type="match status" value="1"/>
</dbReference>
<dbReference type="GO" id="GO:0003676">
    <property type="term" value="F:nucleic acid binding"/>
    <property type="evidence" value="ECO:0007669"/>
    <property type="project" value="InterPro"/>
</dbReference>
<feature type="binding site" evidence="5">
    <location>
        <position position="37"/>
    </location>
    <ligand>
        <name>Zn(2+)</name>
        <dbReference type="ChEBI" id="CHEBI:29105"/>
        <label>1</label>
    </ligand>
</feature>
<feature type="binding site" evidence="5">
    <location>
        <position position="83"/>
    </location>
    <ligand>
        <name>Zn(2+)</name>
        <dbReference type="ChEBI" id="CHEBI:29105"/>
        <label>2</label>
    </ligand>
</feature>
<dbReference type="GO" id="GO:0055029">
    <property type="term" value="C:nuclear DNA-directed RNA polymerase complex"/>
    <property type="evidence" value="ECO:0007669"/>
    <property type="project" value="UniProtKB-ARBA"/>
</dbReference>
<dbReference type="PANTHER" id="PTHR11239:SF12">
    <property type="entry name" value="DNA-DIRECTED RNA POLYMERASE III SUBUNIT RPC10"/>
    <property type="match status" value="1"/>
</dbReference>
<comment type="function">
    <text evidence="4">DNA-dependent RNA polymerase catalyzes the transcription of DNA into RNA using the four ribonucleoside triphosphates as substrates.</text>
</comment>
<evidence type="ECO:0000313" key="9">
    <source>
        <dbReference type="EMBL" id="KAF2229812.1"/>
    </source>
</evidence>
<evidence type="ECO:0000259" key="8">
    <source>
        <dbReference type="PROSITE" id="PS51133"/>
    </source>
</evidence>
<proteinExistence type="inferred from homology"/>
<dbReference type="Proteomes" id="UP000800092">
    <property type="component" value="Unassembled WGS sequence"/>
</dbReference>
<keyword evidence="4" id="KW-0539">Nucleus</keyword>
<dbReference type="GO" id="GO:0003899">
    <property type="term" value="F:DNA-directed RNA polymerase activity"/>
    <property type="evidence" value="ECO:0007669"/>
    <property type="project" value="InterPro"/>
</dbReference>
<evidence type="ECO:0000256" key="5">
    <source>
        <dbReference type="PIRSR" id="PIRSR005586-1"/>
    </source>
</evidence>
<dbReference type="EMBL" id="ML991853">
    <property type="protein sequence ID" value="KAF2229812.1"/>
    <property type="molecule type" value="Genomic_DNA"/>
</dbReference>
<keyword evidence="4 7" id="KW-0240">DNA-directed RNA polymerase</keyword>
<dbReference type="InterPro" id="IPR001529">
    <property type="entry name" value="Zn_ribbon_RPB9"/>
</dbReference>
<dbReference type="PROSITE" id="PS51133">
    <property type="entry name" value="ZF_TFIIS_2"/>
    <property type="match status" value="1"/>
</dbReference>
<evidence type="ECO:0000256" key="2">
    <source>
        <dbReference type="ARBA" id="ARBA00022771"/>
    </source>
</evidence>
<dbReference type="GO" id="GO:0008270">
    <property type="term" value="F:zinc ion binding"/>
    <property type="evidence" value="ECO:0007669"/>
    <property type="project" value="UniProtKB-KW"/>
</dbReference>
<organism evidence="9 10">
    <name type="scientific">Viridothelium virens</name>
    <name type="common">Speckled blister lichen</name>
    <name type="synonym">Trypethelium virens</name>
    <dbReference type="NCBI Taxonomy" id="1048519"/>
    <lineage>
        <taxon>Eukaryota</taxon>
        <taxon>Fungi</taxon>
        <taxon>Dikarya</taxon>
        <taxon>Ascomycota</taxon>
        <taxon>Pezizomycotina</taxon>
        <taxon>Dothideomycetes</taxon>
        <taxon>Dothideomycetes incertae sedis</taxon>
        <taxon>Trypetheliales</taxon>
        <taxon>Trypetheliaceae</taxon>
        <taxon>Viridothelium</taxon>
    </lineage>
</organism>
<comment type="similarity">
    <text evidence="4 7">Belongs to the archaeal rpoM/eukaryotic RPA12/RPB9/RPC11 RNA polymerase family.</text>
</comment>
<dbReference type="InterPro" id="IPR012164">
    <property type="entry name" value="Rpa12/Rpb9/Rpc10/TFS"/>
</dbReference>
<feature type="binding site" evidence="5">
    <location>
        <position position="8"/>
    </location>
    <ligand>
        <name>Zn(2+)</name>
        <dbReference type="ChEBI" id="CHEBI:29105"/>
        <label>1</label>
    </ligand>
</feature>
<accession>A0A6A6GVI4</accession>
<dbReference type="PIRSF" id="PIRSF005586">
    <property type="entry name" value="RNApol_RpoM"/>
    <property type="match status" value="1"/>
</dbReference>
<gene>
    <name evidence="9" type="ORF">EV356DRAFT_369616</name>
</gene>
<feature type="binding site" evidence="5">
    <location>
        <position position="34"/>
    </location>
    <ligand>
        <name>Zn(2+)</name>
        <dbReference type="ChEBI" id="CHEBI:29105"/>
        <label>1</label>
    </ligand>
</feature>
<evidence type="ECO:0000256" key="3">
    <source>
        <dbReference type="ARBA" id="ARBA00022833"/>
    </source>
</evidence>
<keyword evidence="1 5" id="KW-0479">Metal-binding</keyword>
<feature type="zinc finger region" description="C4-type" evidence="6">
    <location>
        <begin position="5"/>
        <end position="37"/>
    </location>
</feature>
<dbReference type="GO" id="GO:0005666">
    <property type="term" value="C:RNA polymerase III complex"/>
    <property type="evidence" value="ECO:0007669"/>
    <property type="project" value="TreeGrafter"/>
</dbReference>
<dbReference type="GO" id="GO:0006386">
    <property type="term" value="P:termination of RNA polymerase III transcription"/>
    <property type="evidence" value="ECO:0007669"/>
    <property type="project" value="TreeGrafter"/>
</dbReference>
<dbReference type="PANTHER" id="PTHR11239">
    <property type="entry name" value="DNA-DIRECTED RNA POLYMERASE"/>
    <property type="match status" value="1"/>
</dbReference>
<evidence type="ECO:0000313" key="10">
    <source>
        <dbReference type="Proteomes" id="UP000800092"/>
    </source>
</evidence>
<dbReference type="OrthoDB" id="282152at2759"/>
<dbReference type="SUPFAM" id="SSF57783">
    <property type="entry name" value="Zinc beta-ribbon"/>
    <property type="match status" value="1"/>
</dbReference>
<dbReference type="Pfam" id="PF02150">
    <property type="entry name" value="Zn_ribbon_RPB9"/>
    <property type="match status" value="1"/>
</dbReference>
<keyword evidence="4 7" id="KW-0804">Transcription</keyword>
<dbReference type="SMART" id="SM00661">
    <property type="entry name" value="RPOL9"/>
    <property type="match status" value="1"/>
</dbReference>
<name>A0A6A6GVI4_VIRVR</name>
<comment type="subcellular location">
    <subcellularLocation>
        <location evidence="4">Nucleus</location>
    </subcellularLocation>
</comment>
<protein>
    <recommendedName>
        <fullName evidence="4">DNA-directed RNA polymerase subunit</fullName>
    </recommendedName>
</protein>
<dbReference type="Pfam" id="PF01096">
    <property type="entry name" value="Zn_ribbon_TFIIS"/>
    <property type="match status" value="1"/>
</dbReference>